<accession>R2RFE5</accession>
<comment type="caution">
    <text evidence="9">The sequence shown here is derived from an EMBL/GenBank/DDBJ whole genome shotgun (WGS) entry which is preliminary data.</text>
</comment>
<dbReference type="Proteomes" id="UP000013781">
    <property type="component" value="Unassembled WGS sequence"/>
</dbReference>
<feature type="signal peptide" evidence="7">
    <location>
        <begin position="1"/>
        <end position="28"/>
    </location>
</feature>
<dbReference type="EMBL" id="AJAS01000003">
    <property type="protein sequence ID" value="EOI06361.1"/>
    <property type="molecule type" value="Genomic_DNA"/>
</dbReference>
<keyword evidence="1" id="KW-0134">Cell wall</keyword>
<dbReference type="InterPro" id="IPR019931">
    <property type="entry name" value="LPXTG_anchor"/>
</dbReference>
<evidence type="ECO:0000256" key="6">
    <source>
        <dbReference type="SAM" id="Phobius"/>
    </source>
</evidence>
<reference evidence="10 12" key="2">
    <citation type="submission" date="2013-03" db="EMBL/GenBank/DDBJ databases">
        <title>The Genome Sequence of Enterococcus moraviensis BAA-383 (PacBio/Illumina hybrid assembly).</title>
        <authorList>
            <consortium name="The Broad Institute Genomics Platform"/>
            <consortium name="The Broad Institute Genome Sequencing Center for Infectious Disease"/>
            <person name="Earl A."/>
            <person name="Russ C."/>
            <person name="Gilmore M."/>
            <person name="Surin D."/>
            <person name="Walker B."/>
            <person name="Young S."/>
            <person name="Zeng Q."/>
            <person name="Gargeya S."/>
            <person name="Fitzgerald M."/>
            <person name="Haas B."/>
            <person name="Abouelleil A."/>
            <person name="Allen A.W."/>
            <person name="Alvarado L."/>
            <person name="Arachchi H.M."/>
            <person name="Berlin A.M."/>
            <person name="Chapman S.B."/>
            <person name="Gainer-Dewar J."/>
            <person name="Goldberg J."/>
            <person name="Griggs A."/>
            <person name="Gujja S."/>
            <person name="Hansen M."/>
            <person name="Howarth C."/>
            <person name="Imamovic A."/>
            <person name="Ireland A."/>
            <person name="Larimer J."/>
            <person name="McCowan C."/>
            <person name="Murphy C."/>
            <person name="Pearson M."/>
            <person name="Poon T.W."/>
            <person name="Priest M."/>
            <person name="Roberts A."/>
            <person name="Saif S."/>
            <person name="Shea T."/>
            <person name="Sisk P."/>
            <person name="Sykes S."/>
            <person name="Wortman J."/>
            <person name="Nusbaum C."/>
            <person name="Birren B."/>
        </authorList>
    </citation>
    <scope>NUCLEOTIDE SEQUENCE [LARGE SCALE GENOMIC DNA]</scope>
    <source>
        <strain evidence="10 12">ATCC BAA-383</strain>
    </source>
</reference>
<evidence type="ECO:0000313" key="12">
    <source>
        <dbReference type="Proteomes" id="UP000014157"/>
    </source>
</evidence>
<feature type="transmembrane region" description="Helical" evidence="6">
    <location>
        <begin position="90"/>
        <end position="108"/>
    </location>
</feature>
<evidence type="ECO:0000313" key="9">
    <source>
        <dbReference type="EMBL" id="EOI06361.1"/>
    </source>
</evidence>
<feature type="region of interest" description="Disordered" evidence="5">
    <location>
        <begin position="46"/>
        <end position="80"/>
    </location>
</feature>
<dbReference type="HOGENOM" id="CLU_168154_0_0_9"/>
<dbReference type="EMBL" id="ASWB01000005">
    <property type="protein sequence ID" value="EOT63721.1"/>
    <property type="molecule type" value="Genomic_DNA"/>
</dbReference>
<proteinExistence type="predicted"/>
<evidence type="ECO:0000256" key="5">
    <source>
        <dbReference type="SAM" id="MobiDB-lite"/>
    </source>
</evidence>
<dbReference type="OrthoDB" id="2185858at2"/>
<name>R2RFE5_9ENTE</name>
<feature type="compositionally biased region" description="Low complexity" evidence="5">
    <location>
        <begin position="47"/>
        <end position="72"/>
    </location>
</feature>
<keyword evidence="4" id="KW-0572">Peptidoglycan-anchor</keyword>
<feature type="chain" id="PRO_5004364861" evidence="7">
    <location>
        <begin position="29"/>
        <end position="120"/>
    </location>
</feature>
<evidence type="ECO:0000313" key="11">
    <source>
        <dbReference type="Proteomes" id="UP000013781"/>
    </source>
</evidence>
<protein>
    <submittedName>
        <fullName evidence="9">LPXTG-domain-containing protein cell wall anchor domain</fullName>
    </submittedName>
</protein>
<dbReference type="RefSeq" id="WP_010763817.1">
    <property type="nucleotide sequence ID" value="NZ_ASWB01000005.1"/>
</dbReference>
<evidence type="ECO:0000256" key="7">
    <source>
        <dbReference type="SAM" id="SignalP"/>
    </source>
</evidence>
<dbReference type="PATRIC" id="fig|1158609.3.peg.378"/>
<sequence>MRKKINILIFSFTLLLSLAISYPLTAMANNNGGEVQTDGVIRFYEDSSSTEPSTSTSTSTQPSSNTSTSSSQVAKPVGRYPSTGEMVKTSLVFTGVALVIIGLLLFFWKRKKEKEGRDNK</sequence>
<feature type="domain" description="Gram-positive cocci surface proteins LPxTG" evidence="8">
    <location>
        <begin position="73"/>
        <end position="114"/>
    </location>
</feature>
<evidence type="ECO:0000256" key="3">
    <source>
        <dbReference type="ARBA" id="ARBA00022729"/>
    </source>
</evidence>
<evidence type="ECO:0000256" key="4">
    <source>
        <dbReference type="ARBA" id="ARBA00023088"/>
    </source>
</evidence>
<gene>
    <name evidence="10" type="ORF">I586_03154</name>
    <name evidence="9" type="ORF">UAY_00412</name>
</gene>
<keyword evidence="2" id="KW-0964">Secreted</keyword>
<evidence type="ECO:0000259" key="8">
    <source>
        <dbReference type="Pfam" id="PF00746"/>
    </source>
</evidence>
<dbReference type="Proteomes" id="UP000014157">
    <property type="component" value="Unassembled WGS sequence"/>
</dbReference>
<organism evidence="9 11">
    <name type="scientific">Enterococcus moraviensis ATCC BAA-383</name>
    <dbReference type="NCBI Taxonomy" id="1158609"/>
    <lineage>
        <taxon>Bacteria</taxon>
        <taxon>Bacillati</taxon>
        <taxon>Bacillota</taxon>
        <taxon>Bacilli</taxon>
        <taxon>Lactobacillales</taxon>
        <taxon>Enterococcaceae</taxon>
        <taxon>Enterococcus</taxon>
    </lineage>
</organism>
<keyword evidence="3 7" id="KW-0732">Signal</keyword>
<dbReference type="Pfam" id="PF00746">
    <property type="entry name" value="Gram_pos_anchor"/>
    <property type="match status" value="1"/>
</dbReference>
<keyword evidence="6" id="KW-1133">Transmembrane helix</keyword>
<dbReference type="NCBIfam" id="TIGR01167">
    <property type="entry name" value="LPXTG_anchor"/>
    <property type="match status" value="1"/>
</dbReference>
<dbReference type="AlphaFoldDB" id="R2RFE5"/>
<dbReference type="eggNOG" id="ENOG5032FBA">
    <property type="taxonomic scope" value="Bacteria"/>
</dbReference>
<evidence type="ECO:0000313" key="10">
    <source>
        <dbReference type="EMBL" id="EOT63721.1"/>
    </source>
</evidence>
<evidence type="ECO:0000256" key="2">
    <source>
        <dbReference type="ARBA" id="ARBA00022525"/>
    </source>
</evidence>
<reference evidence="9 11" key="1">
    <citation type="submission" date="2013-02" db="EMBL/GenBank/DDBJ databases">
        <title>The Genome Sequence of Enterococcus moraviensis BAA-383.</title>
        <authorList>
            <consortium name="The Broad Institute Genome Sequencing Platform"/>
            <consortium name="The Broad Institute Genome Sequencing Center for Infectious Disease"/>
            <person name="Earl A.M."/>
            <person name="Gilmore M.S."/>
            <person name="Lebreton F."/>
            <person name="Walker B."/>
            <person name="Young S.K."/>
            <person name="Zeng Q."/>
            <person name="Gargeya S."/>
            <person name="Fitzgerald M."/>
            <person name="Haas B."/>
            <person name="Abouelleil A."/>
            <person name="Alvarado L."/>
            <person name="Arachchi H.M."/>
            <person name="Berlin A.M."/>
            <person name="Chapman S.B."/>
            <person name="Dewar J."/>
            <person name="Goldberg J."/>
            <person name="Griggs A."/>
            <person name="Gujja S."/>
            <person name="Hansen M."/>
            <person name="Howarth C."/>
            <person name="Imamovic A."/>
            <person name="Larimer J."/>
            <person name="McCowan C."/>
            <person name="Murphy C."/>
            <person name="Neiman D."/>
            <person name="Pearson M."/>
            <person name="Priest M."/>
            <person name="Roberts A."/>
            <person name="Saif S."/>
            <person name="Shea T."/>
            <person name="Sisk P."/>
            <person name="Sykes S."/>
            <person name="Wortman J."/>
            <person name="Nusbaum C."/>
            <person name="Birren B."/>
        </authorList>
    </citation>
    <scope>NUCLEOTIDE SEQUENCE [LARGE SCALE GENOMIC DNA]</scope>
    <source>
        <strain evidence="9 11">ATCC BAA-383</strain>
    </source>
</reference>
<evidence type="ECO:0000256" key="1">
    <source>
        <dbReference type="ARBA" id="ARBA00022512"/>
    </source>
</evidence>
<dbReference type="STRING" id="155617.RV09_GL003058"/>
<keyword evidence="6" id="KW-0812">Transmembrane</keyword>
<keyword evidence="6" id="KW-0472">Membrane</keyword>
<keyword evidence="12" id="KW-1185">Reference proteome</keyword>